<organism evidence="1 2">
    <name type="scientific">Campylobacter gracilis RM3268</name>
    <dbReference type="NCBI Taxonomy" id="553220"/>
    <lineage>
        <taxon>Bacteria</taxon>
        <taxon>Pseudomonadati</taxon>
        <taxon>Campylobacterota</taxon>
        <taxon>Epsilonproteobacteria</taxon>
        <taxon>Campylobacterales</taxon>
        <taxon>Campylobacteraceae</taxon>
        <taxon>Campylobacter</taxon>
    </lineage>
</organism>
<dbReference type="EMBL" id="ACYG01000031">
    <property type="protein sequence ID" value="EEV16435.1"/>
    <property type="molecule type" value="Genomic_DNA"/>
</dbReference>
<dbReference type="AlphaFoldDB" id="C8PL20"/>
<proteinExistence type="predicted"/>
<sequence length="66" mass="7420">MRFLLRKFATAKEIYVASFKILSFAGYLLFAAFATRLFHSAKAACEQEETPSCGLSRFLKSCECKA</sequence>
<protein>
    <submittedName>
        <fullName evidence="1">Uncharacterized protein</fullName>
    </submittedName>
</protein>
<keyword evidence="2" id="KW-1185">Reference proteome</keyword>
<name>C8PL20_9BACT</name>
<gene>
    <name evidence="1" type="ORF">CAMGR0001_2810</name>
</gene>
<evidence type="ECO:0000313" key="2">
    <source>
        <dbReference type="Proteomes" id="UP000005709"/>
    </source>
</evidence>
<reference evidence="1 2" key="1">
    <citation type="submission" date="2009-07" db="EMBL/GenBank/DDBJ databases">
        <authorList>
            <person name="Madupu R."/>
            <person name="Sebastian Y."/>
            <person name="Durkin A.S."/>
            <person name="Torralba M."/>
            <person name="Methe B."/>
            <person name="Sutton G.G."/>
            <person name="Strausberg R.L."/>
            <person name="Nelson K.E."/>
        </authorList>
    </citation>
    <scope>NUCLEOTIDE SEQUENCE [LARGE SCALE GENOMIC DNA]</scope>
    <source>
        <strain evidence="1 2">RM3268</strain>
    </source>
</reference>
<evidence type="ECO:0000313" key="1">
    <source>
        <dbReference type="EMBL" id="EEV16435.1"/>
    </source>
</evidence>
<accession>C8PL20</accession>
<dbReference type="Proteomes" id="UP000005709">
    <property type="component" value="Unassembled WGS sequence"/>
</dbReference>
<comment type="caution">
    <text evidence="1">The sequence shown here is derived from an EMBL/GenBank/DDBJ whole genome shotgun (WGS) entry which is preliminary data.</text>
</comment>